<name>A0A8S4N555_OWEFU</name>
<dbReference type="PANTHER" id="PTHR35678:SF1">
    <property type="entry name" value="PROTEIN STPG4"/>
    <property type="match status" value="1"/>
</dbReference>
<dbReference type="AlphaFoldDB" id="A0A8S4N555"/>
<dbReference type="GO" id="GO:0042393">
    <property type="term" value="F:histone binding"/>
    <property type="evidence" value="ECO:0007669"/>
    <property type="project" value="TreeGrafter"/>
</dbReference>
<dbReference type="PANTHER" id="PTHR35678">
    <property type="entry name" value="PROTEIN STPG4"/>
    <property type="match status" value="1"/>
</dbReference>
<dbReference type="Proteomes" id="UP000749559">
    <property type="component" value="Unassembled WGS sequence"/>
</dbReference>
<organism evidence="6 7">
    <name type="scientific">Owenia fusiformis</name>
    <name type="common">Polychaete worm</name>
    <dbReference type="NCBI Taxonomy" id="6347"/>
    <lineage>
        <taxon>Eukaryota</taxon>
        <taxon>Metazoa</taxon>
        <taxon>Spiralia</taxon>
        <taxon>Lophotrochozoa</taxon>
        <taxon>Annelida</taxon>
        <taxon>Polychaeta</taxon>
        <taxon>Sedentaria</taxon>
        <taxon>Canalipalpata</taxon>
        <taxon>Sabellida</taxon>
        <taxon>Oweniida</taxon>
        <taxon>Oweniidae</taxon>
        <taxon>Owenia</taxon>
    </lineage>
</organism>
<accession>A0A8S4N555</accession>
<protein>
    <recommendedName>
        <fullName evidence="8">O(6)-methylguanine-induced apoptosis 2</fullName>
    </recommendedName>
</protein>
<evidence type="ECO:0000256" key="2">
    <source>
        <dbReference type="ARBA" id="ARBA00004496"/>
    </source>
</evidence>
<dbReference type="OrthoDB" id="186871at2759"/>
<dbReference type="GO" id="GO:0042585">
    <property type="term" value="C:germinal vesicle"/>
    <property type="evidence" value="ECO:0007669"/>
    <property type="project" value="TreeGrafter"/>
</dbReference>
<proteinExistence type="predicted"/>
<dbReference type="GO" id="GO:0003682">
    <property type="term" value="F:chromatin binding"/>
    <property type="evidence" value="ECO:0007669"/>
    <property type="project" value="TreeGrafter"/>
</dbReference>
<dbReference type="InterPro" id="IPR010736">
    <property type="entry name" value="SHIPPO-rpt"/>
</dbReference>
<evidence type="ECO:0000256" key="1">
    <source>
        <dbReference type="ARBA" id="ARBA00004123"/>
    </source>
</evidence>
<evidence type="ECO:0000313" key="6">
    <source>
        <dbReference type="EMBL" id="CAH1775559.1"/>
    </source>
</evidence>
<evidence type="ECO:0000256" key="5">
    <source>
        <dbReference type="SAM" id="MobiDB-lite"/>
    </source>
</evidence>
<keyword evidence="4" id="KW-0539">Nucleus</keyword>
<dbReference type="GO" id="GO:0001939">
    <property type="term" value="C:female pronucleus"/>
    <property type="evidence" value="ECO:0007669"/>
    <property type="project" value="TreeGrafter"/>
</dbReference>
<keyword evidence="7" id="KW-1185">Reference proteome</keyword>
<evidence type="ECO:0000256" key="3">
    <source>
        <dbReference type="ARBA" id="ARBA00022490"/>
    </source>
</evidence>
<dbReference type="EMBL" id="CAIIXF020000001">
    <property type="protein sequence ID" value="CAH1775559.1"/>
    <property type="molecule type" value="Genomic_DNA"/>
</dbReference>
<keyword evidence="3" id="KW-0963">Cytoplasm</keyword>
<dbReference type="GO" id="GO:0005737">
    <property type="term" value="C:cytoplasm"/>
    <property type="evidence" value="ECO:0007669"/>
    <property type="project" value="UniProtKB-SubCell"/>
</dbReference>
<dbReference type="GO" id="GO:0001940">
    <property type="term" value="C:male pronucleus"/>
    <property type="evidence" value="ECO:0007669"/>
    <property type="project" value="TreeGrafter"/>
</dbReference>
<comment type="caution">
    <text evidence="6">The sequence shown here is derived from an EMBL/GenBank/DDBJ whole genome shotgun (WGS) entry which is preliminary data.</text>
</comment>
<comment type="subcellular location">
    <subcellularLocation>
        <location evidence="2">Cytoplasm</location>
    </subcellularLocation>
    <subcellularLocation>
        <location evidence="1">Nucleus</location>
    </subcellularLocation>
</comment>
<evidence type="ECO:0008006" key="8">
    <source>
        <dbReference type="Google" id="ProtNLM"/>
    </source>
</evidence>
<reference evidence="6" key="1">
    <citation type="submission" date="2022-03" db="EMBL/GenBank/DDBJ databases">
        <authorList>
            <person name="Martin C."/>
        </authorList>
    </citation>
    <scope>NUCLEOTIDE SEQUENCE</scope>
</reference>
<dbReference type="GO" id="GO:0044727">
    <property type="term" value="P:epigenetic programing of male pronucleus"/>
    <property type="evidence" value="ECO:0007669"/>
    <property type="project" value="TreeGrafter"/>
</dbReference>
<gene>
    <name evidence="6" type="ORF">OFUS_LOCUS2849</name>
</gene>
<dbReference type="Pfam" id="PF07004">
    <property type="entry name" value="SHIPPO-rpt"/>
    <property type="match status" value="4"/>
</dbReference>
<sequence length="369" mass="40506">MYIVNYMSLNLQCNHFLFTELLGKVEKMMDSVQLLDSNYARQLQSKYTQGRLHKGHSIAAASASIPSKYQTVVLDNSDRKGFGARAKRFNYEAGDNPGPGNYLNHTGMDKVSSSYSKKGTGGFASKARRAPKHESTCGPGAAAYGLPSLLTTKKDYNKMTSTSSFHKPIAVQKEKPGVPAPNNYEVNKSRGLQSKNSVISANAAFKSQSKREVINVNEASKKPAPCHYQINDELTRDRVKVPESSFKSKTKRQIAPDSYPNPGPGTYKPHEPTDPANKQLLPRKHYLGISAPAMPLPPGLPNPGPGSYELVNYEGPMKHYMSSSQFVSNTSRWAGDVNTQPGDHPGPAHYHPQGGNKTSFIYNASSRWI</sequence>
<evidence type="ECO:0000313" key="7">
    <source>
        <dbReference type="Proteomes" id="UP000749559"/>
    </source>
</evidence>
<evidence type="ECO:0000256" key="4">
    <source>
        <dbReference type="ARBA" id="ARBA00023242"/>
    </source>
</evidence>
<feature type="region of interest" description="Disordered" evidence="5">
    <location>
        <begin position="239"/>
        <end position="278"/>
    </location>
</feature>